<dbReference type="InterPro" id="IPR041644">
    <property type="entry name" value="GNAT_C"/>
</dbReference>
<feature type="domain" description="N-acyltransferase N-terminal" evidence="1">
    <location>
        <begin position="20"/>
        <end position="84"/>
    </location>
</feature>
<evidence type="ECO:0000259" key="2">
    <source>
        <dbReference type="Pfam" id="PF18164"/>
    </source>
</evidence>
<dbReference type="Gene3D" id="3.40.630.120">
    <property type="match status" value="1"/>
</dbReference>
<evidence type="ECO:0000259" key="1">
    <source>
        <dbReference type="Pfam" id="PF18082"/>
    </source>
</evidence>
<reference evidence="3 4" key="1">
    <citation type="journal article" date="2021" name="MBio">
        <title>Poor Competitiveness of Bradyrhizobium in Pigeon Pea Root Colonization in Indian Soils.</title>
        <authorList>
            <person name="Chalasani D."/>
            <person name="Basu A."/>
            <person name="Pullabhotla S.V.S.R.N."/>
            <person name="Jorrin B."/>
            <person name="Neal A.L."/>
            <person name="Poole P.S."/>
            <person name="Podile A.R."/>
            <person name="Tkacz A."/>
        </authorList>
    </citation>
    <scope>NUCLEOTIDE SEQUENCE [LARGE SCALE GENOMIC DNA]</scope>
    <source>
        <strain evidence="3 4">HU14</strain>
    </source>
</reference>
<dbReference type="EMBL" id="JAEUAW010000002">
    <property type="protein sequence ID" value="MBW9092798.1"/>
    <property type="molecule type" value="Genomic_DNA"/>
</dbReference>
<dbReference type="InterPro" id="IPR041273">
    <property type="entry name" value="NAT_N"/>
</dbReference>
<sequence>MTSAILGLPTPAGPADAEVVARLRHLIRARGPLPDELGLPADPDSLVAALTAVAEDARARHREQGLDEEVSLATLADVGRKHALYGAASVLPWILGILRADVVQLGRLQVERRRGPHGHALHIPETGPLAPGAVDASLARARELTGAVDFSCESWLLDPRLRDGLPATNIAAFAARFELIEGPEPSAEASEDAAKFVFRRPLRDVRAPGVVTPQTRLERLVATQLRSGDWTAPTGVLGMPPA</sequence>
<dbReference type="RefSeq" id="WP_220299520.1">
    <property type="nucleotide sequence ID" value="NZ_JAEUAW010000002.1"/>
</dbReference>
<evidence type="ECO:0000313" key="4">
    <source>
        <dbReference type="Proteomes" id="UP001196843"/>
    </source>
</evidence>
<protein>
    <submittedName>
        <fullName evidence="3">DUF5596 domain-containing protein</fullName>
    </submittedName>
</protein>
<gene>
    <name evidence="3" type="ORF">JNB62_03775</name>
</gene>
<evidence type="ECO:0000313" key="3">
    <source>
        <dbReference type="EMBL" id="MBW9092798.1"/>
    </source>
</evidence>
<comment type="caution">
    <text evidence="3">The sequence shown here is derived from an EMBL/GenBank/DDBJ whole genome shotgun (WGS) entry which is preliminary data.</text>
</comment>
<dbReference type="Proteomes" id="UP001196843">
    <property type="component" value="Unassembled WGS sequence"/>
</dbReference>
<feature type="domain" description="GNAT-like C-terminal" evidence="2">
    <location>
        <begin position="103"/>
        <end position="237"/>
    </location>
</feature>
<dbReference type="Pfam" id="PF18082">
    <property type="entry name" value="NAT_N"/>
    <property type="match status" value="1"/>
</dbReference>
<accession>A0ABS7HLM8</accession>
<keyword evidence="4" id="KW-1185">Reference proteome</keyword>
<proteinExistence type="predicted"/>
<name>A0ABS7HLM8_9MICO</name>
<dbReference type="Pfam" id="PF18164">
    <property type="entry name" value="GNAT_C"/>
    <property type="match status" value="1"/>
</dbReference>
<organism evidence="3 4">
    <name type="scientific">Microbacterium jejuense</name>
    <dbReference type="NCBI Taxonomy" id="1263637"/>
    <lineage>
        <taxon>Bacteria</taxon>
        <taxon>Bacillati</taxon>
        <taxon>Actinomycetota</taxon>
        <taxon>Actinomycetes</taxon>
        <taxon>Micrococcales</taxon>
        <taxon>Microbacteriaceae</taxon>
        <taxon>Microbacterium</taxon>
    </lineage>
</organism>